<organism evidence="1 2">
    <name type="scientific">Caballeronia calidae</name>
    <dbReference type="NCBI Taxonomy" id="1777139"/>
    <lineage>
        <taxon>Bacteria</taxon>
        <taxon>Pseudomonadati</taxon>
        <taxon>Pseudomonadota</taxon>
        <taxon>Betaproteobacteria</taxon>
        <taxon>Burkholderiales</taxon>
        <taxon>Burkholderiaceae</taxon>
        <taxon>Caballeronia</taxon>
    </lineage>
</organism>
<dbReference type="AlphaFoldDB" id="A0A158EHS5"/>
<dbReference type="Proteomes" id="UP000071859">
    <property type="component" value="Unassembled WGS sequence"/>
</dbReference>
<evidence type="ECO:0000313" key="1">
    <source>
        <dbReference type="EMBL" id="SAL06250.1"/>
    </source>
</evidence>
<sequence length="202" mass="22007">MTIQGLPIFGAPDCCRLMVWASQCSLAQGGRGLGPINSLGSSQHFYRARGPQPNLTKTSLNLEGFAVAHHVVGNARELVRERLHRDHRQAPRLLAFIKSSRLRAGSQRDRCGLDERPGEIPIPIPGITFTFLLAVRDPLALDASAVGAEVADAGKSRDAPCLEHYDCGKHVADAWRGLQNAELRAQFHFLMKNGFEGGNFSA</sequence>
<protein>
    <submittedName>
        <fullName evidence="1">Uncharacterized protein</fullName>
    </submittedName>
</protein>
<dbReference type="EMBL" id="FCOX02000107">
    <property type="protein sequence ID" value="SAL06250.1"/>
    <property type="molecule type" value="Genomic_DNA"/>
</dbReference>
<reference evidence="1" key="1">
    <citation type="submission" date="2016-01" db="EMBL/GenBank/DDBJ databases">
        <authorList>
            <person name="Peeters C."/>
        </authorList>
    </citation>
    <scope>NUCLEOTIDE SEQUENCE</scope>
    <source>
        <strain evidence="1">LMG 29321</strain>
    </source>
</reference>
<evidence type="ECO:0000313" key="2">
    <source>
        <dbReference type="Proteomes" id="UP000071859"/>
    </source>
</evidence>
<keyword evidence="2" id="KW-1185">Reference proteome</keyword>
<accession>A0A158EHS5</accession>
<comment type="caution">
    <text evidence="1">The sequence shown here is derived from an EMBL/GenBank/DDBJ whole genome shotgun (WGS) entry which is preliminary data.</text>
</comment>
<gene>
    <name evidence="1" type="ORF">AWB78_07964</name>
</gene>
<name>A0A158EHS5_9BURK</name>
<proteinExistence type="predicted"/>